<dbReference type="Pfam" id="PF12836">
    <property type="entry name" value="HHH_3"/>
    <property type="match status" value="1"/>
</dbReference>
<dbReference type="Proteomes" id="UP000437131">
    <property type="component" value="Unassembled WGS sequence"/>
</dbReference>
<organism evidence="2 3">
    <name type="scientific">Cyanobacterium aponinum 0216</name>
    <dbReference type="NCBI Taxonomy" id="2676140"/>
    <lineage>
        <taxon>Bacteria</taxon>
        <taxon>Bacillati</taxon>
        <taxon>Cyanobacteriota</taxon>
        <taxon>Cyanophyceae</taxon>
        <taxon>Oscillatoriophycideae</taxon>
        <taxon>Chroococcales</taxon>
        <taxon>Geminocystaceae</taxon>
        <taxon>Cyanobacterium</taxon>
    </lineage>
</organism>
<evidence type="ECO:0000313" key="3">
    <source>
        <dbReference type="Proteomes" id="UP000437131"/>
    </source>
</evidence>
<keyword evidence="1" id="KW-1133">Transmembrane helix</keyword>
<protein>
    <recommendedName>
        <fullName evidence="4">ComEA protein</fullName>
    </recommendedName>
</protein>
<reference evidence="2 3" key="1">
    <citation type="submission" date="2019-11" db="EMBL/GenBank/DDBJ databases">
        <title>Isolation of a new High Light Tolerant Cyanobacteria.</title>
        <authorList>
            <person name="Dobson Z."/>
            <person name="Vaughn N."/>
            <person name="Vaughn M."/>
            <person name="Fromme P."/>
            <person name="Mazor Y."/>
        </authorList>
    </citation>
    <scope>NUCLEOTIDE SEQUENCE [LARGE SCALE GENOMIC DNA]</scope>
    <source>
        <strain evidence="2 3">0216</strain>
    </source>
</reference>
<evidence type="ECO:0000256" key="1">
    <source>
        <dbReference type="SAM" id="Phobius"/>
    </source>
</evidence>
<feature type="transmembrane region" description="Helical" evidence="1">
    <location>
        <begin position="13"/>
        <end position="32"/>
    </location>
</feature>
<dbReference type="EMBL" id="WMIA01000004">
    <property type="protein sequence ID" value="MTF38223.1"/>
    <property type="molecule type" value="Genomic_DNA"/>
</dbReference>
<evidence type="ECO:0008006" key="4">
    <source>
        <dbReference type="Google" id="ProtNLM"/>
    </source>
</evidence>
<sequence>MSNSNWFEKIPSWVWWSLTPYFGGFSFIYAGWKIKNNRWVLWGIVFIFGSIITGGFIGSFSNFLISIMPLIQLATAFKFKQEFLVKTAPKNILISSLEVAESIAKYRGKIDINNCSQDDLVYGLGLPIVYANDLQLLKEEGYMFTHLEELVDLVGIPEQILRRIEPLIIFTYDINKETDISWRRLNSLSIQELVSHGIDDVNAEKIVSERNQKGAYKSLLDVKKRTGIPINIYRHLV</sequence>
<keyword evidence="1" id="KW-0472">Membrane</keyword>
<feature type="transmembrane region" description="Helical" evidence="1">
    <location>
        <begin position="39"/>
        <end position="57"/>
    </location>
</feature>
<dbReference type="SUPFAM" id="SSF47781">
    <property type="entry name" value="RuvA domain 2-like"/>
    <property type="match status" value="1"/>
</dbReference>
<name>A0A844GRR0_9CHRO</name>
<proteinExistence type="predicted"/>
<gene>
    <name evidence="2" type="ORF">GGC33_04725</name>
</gene>
<evidence type="ECO:0000313" key="2">
    <source>
        <dbReference type="EMBL" id="MTF38223.1"/>
    </source>
</evidence>
<comment type="caution">
    <text evidence="2">The sequence shown here is derived from an EMBL/GenBank/DDBJ whole genome shotgun (WGS) entry which is preliminary data.</text>
</comment>
<dbReference type="InterPro" id="IPR010994">
    <property type="entry name" value="RuvA_2-like"/>
</dbReference>
<accession>A0A844GRR0</accession>
<dbReference type="AlphaFoldDB" id="A0A844GRR0"/>
<dbReference type="SUPFAM" id="SSF81585">
    <property type="entry name" value="PsbU/PolX domain-like"/>
    <property type="match status" value="1"/>
</dbReference>
<dbReference type="RefSeq" id="WP_155083125.1">
    <property type="nucleotide sequence ID" value="NZ_WMIA01000004.1"/>
</dbReference>
<keyword evidence="1" id="KW-0812">Transmembrane</keyword>